<dbReference type="OrthoDB" id="40334at2759"/>
<evidence type="ECO:0000256" key="3">
    <source>
        <dbReference type="ARBA" id="ARBA00023284"/>
    </source>
</evidence>
<dbReference type="PANTHER" id="PTHR28630:SF31">
    <property type="entry name" value="PEROXIREDOXIN-LIKE 2A"/>
    <property type="match status" value="1"/>
</dbReference>
<comment type="similarity">
    <text evidence="4">Belongs to the peroxiredoxin-like PRXL2 family. PRXL2A subfamily.</text>
</comment>
<keyword evidence="3" id="KW-0676">Redox-active center</keyword>
<name>A0A811LCY7_9BILA</name>
<evidence type="ECO:0000313" key="9">
    <source>
        <dbReference type="Proteomes" id="UP000614601"/>
    </source>
</evidence>
<evidence type="ECO:0000256" key="7">
    <source>
        <dbReference type="ARBA" id="ARBA00032129"/>
    </source>
</evidence>
<evidence type="ECO:0000256" key="1">
    <source>
        <dbReference type="ARBA" id="ARBA00004496"/>
    </source>
</evidence>
<dbReference type="SUPFAM" id="SSF52833">
    <property type="entry name" value="Thioredoxin-like"/>
    <property type="match status" value="1"/>
</dbReference>
<reference evidence="8" key="1">
    <citation type="submission" date="2020-09" db="EMBL/GenBank/DDBJ databases">
        <authorList>
            <person name="Kikuchi T."/>
        </authorList>
    </citation>
    <scope>NUCLEOTIDE SEQUENCE</scope>
    <source>
        <strain evidence="8">SH1</strain>
    </source>
</reference>
<organism evidence="8 9">
    <name type="scientific">Bursaphelenchus okinawaensis</name>
    <dbReference type="NCBI Taxonomy" id="465554"/>
    <lineage>
        <taxon>Eukaryota</taxon>
        <taxon>Metazoa</taxon>
        <taxon>Ecdysozoa</taxon>
        <taxon>Nematoda</taxon>
        <taxon>Chromadorea</taxon>
        <taxon>Rhabditida</taxon>
        <taxon>Tylenchina</taxon>
        <taxon>Tylenchomorpha</taxon>
        <taxon>Aphelenchoidea</taxon>
        <taxon>Aphelenchoididae</taxon>
        <taxon>Bursaphelenchus</taxon>
    </lineage>
</organism>
<accession>A0A811LCY7</accession>
<evidence type="ECO:0000256" key="4">
    <source>
        <dbReference type="ARBA" id="ARBA00023787"/>
    </source>
</evidence>
<comment type="caution">
    <text evidence="8">The sequence shown here is derived from an EMBL/GenBank/DDBJ whole genome shotgun (WGS) entry which is preliminary data.</text>
</comment>
<dbReference type="Proteomes" id="UP000614601">
    <property type="component" value="Unassembled WGS sequence"/>
</dbReference>
<proteinExistence type="inferred from homology"/>
<dbReference type="InterPro" id="IPR032801">
    <property type="entry name" value="PXL2A/B/C"/>
</dbReference>
<dbReference type="Gene3D" id="3.40.30.10">
    <property type="entry name" value="Glutaredoxin"/>
    <property type="match status" value="1"/>
</dbReference>
<comment type="subcellular location">
    <subcellularLocation>
        <location evidence="1">Cytoplasm</location>
    </subcellularLocation>
</comment>
<dbReference type="Pfam" id="PF13911">
    <property type="entry name" value="AhpC-TSA_2"/>
    <property type="match status" value="1"/>
</dbReference>
<evidence type="ECO:0000313" key="8">
    <source>
        <dbReference type="EMBL" id="CAD5224935.1"/>
    </source>
</evidence>
<keyword evidence="2" id="KW-0963">Cytoplasm</keyword>
<keyword evidence="9" id="KW-1185">Reference proteome</keyword>
<dbReference type="CDD" id="cd02970">
    <property type="entry name" value="PRX_like2"/>
    <property type="match status" value="1"/>
</dbReference>
<dbReference type="PANTHER" id="PTHR28630">
    <property type="match status" value="1"/>
</dbReference>
<dbReference type="EMBL" id="CAJFDH010000005">
    <property type="protein sequence ID" value="CAD5224935.1"/>
    <property type="molecule type" value="Genomic_DNA"/>
</dbReference>
<dbReference type="Proteomes" id="UP000783686">
    <property type="component" value="Unassembled WGS sequence"/>
</dbReference>
<protein>
    <recommendedName>
        <fullName evidence="5">Peroxiredoxin-like 2A</fullName>
    </recommendedName>
    <alternativeName>
        <fullName evidence="7">Peroxiredoxin-like 2 activated in M-CSF stimulated monocytes</fullName>
    </alternativeName>
    <alternativeName>
        <fullName evidence="6">Redox-regulatory protein FAM213A</fullName>
    </alternativeName>
</protein>
<dbReference type="EMBL" id="CAJFCW020000005">
    <property type="protein sequence ID" value="CAG9120345.1"/>
    <property type="molecule type" value="Genomic_DNA"/>
</dbReference>
<dbReference type="InterPro" id="IPR036249">
    <property type="entry name" value="Thioredoxin-like_sf"/>
</dbReference>
<sequence>MLGIVGAGAFAAAFGAVFYANLPTRYTLGHVIPTVKYLAQGNLRLVEKGKDILTAKPIQASEIFDKAPTLLAVIRRPGCQLCRHEAQQLSNLKDKLDKKGVQLVGVVHEFKGVDEFQPYLNGPVYYDDQKHFYGPNQRWLPHWMGLLRIGTYVNVYKTRDVKGNVKGEGRLLGGVYLIKDGEMVFAHLEKEWGDAADPKEIERAIEQL</sequence>
<gene>
    <name evidence="8" type="ORF">BOKJ2_LOCUS11327</name>
</gene>
<dbReference type="GO" id="GO:0016209">
    <property type="term" value="F:antioxidant activity"/>
    <property type="evidence" value="ECO:0007669"/>
    <property type="project" value="TreeGrafter"/>
</dbReference>
<dbReference type="GO" id="GO:0005737">
    <property type="term" value="C:cytoplasm"/>
    <property type="evidence" value="ECO:0007669"/>
    <property type="project" value="UniProtKB-SubCell"/>
</dbReference>
<evidence type="ECO:0000256" key="6">
    <source>
        <dbReference type="ARBA" id="ARBA00032058"/>
    </source>
</evidence>
<evidence type="ECO:0000256" key="5">
    <source>
        <dbReference type="ARBA" id="ARBA00023849"/>
    </source>
</evidence>
<dbReference type="AlphaFoldDB" id="A0A811LCY7"/>
<evidence type="ECO:0000256" key="2">
    <source>
        <dbReference type="ARBA" id="ARBA00022490"/>
    </source>
</evidence>